<proteinExistence type="predicted"/>
<keyword evidence="3" id="KW-1185">Reference proteome</keyword>
<dbReference type="Proteomes" id="UP000190449">
    <property type="component" value="Unassembled WGS sequence"/>
</dbReference>
<dbReference type="AlphaFoldDB" id="A0A1M6UKR5"/>
<evidence type="ECO:0000313" key="2">
    <source>
        <dbReference type="EMBL" id="SKA20608.1"/>
    </source>
</evidence>
<name>A0A1M6UKR5_9BACT</name>
<dbReference type="Proteomes" id="UP000184275">
    <property type="component" value="Unassembled WGS sequence"/>
</dbReference>
<dbReference type="EMBL" id="FRAW01000014">
    <property type="protein sequence ID" value="SHK69776.1"/>
    <property type="molecule type" value="Genomic_DNA"/>
</dbReference>
<sequence length="55" mass="6104">MSTASISKDFSIRNQKMADSLLDALVRSGKKSKWVSAASKNKASEMKRINKLFAK</sequence>
<accession>A0A1M6UKR5</accession>
<dbReference type="EMBL" id="FUWU01000094">
    <property type="protein sequence ID" value="SKA20608.1"/>
    <property type="molecule type" value="Genomic_DNA"/>
</dbReference>
<reference evidence="3" key="1">
    <citation type="submission" date="2016-11" db="EMBL/GenBank/DDBJ databases">
        <authorList>
            <person name="Varghese N."/>
            <person name="Submissions S."/>
        </authorList>
    </citation>
    <scope>NUCLEOTIDE SEQUENCE [LARGE SCALE GENOMIC DNA]</scope>
    <source>
        <strain evidence="3">UWOS</strain>
    </source>
</reference>
<dbReference type="STRING" id="28122.SAMN02745108_02892"/>
<protein>
    <submittedName>
        <fullName evidence="1">Uncharacterized protein</fullName>
    </submittedName>
</protein>
<reference evidence="2 4" key="3">
    <citation type="submission" date="2017-02" db="EMBL/GenBank/DDBJ databases">
        <authorList>
            <person name="Peterson S.W."/>
        </authorList>
    </citation>
    <scope>NUCLEOTIDE SEQUENCE [LARGE SCALE GENOMIC DNA]</scope>
    <source>
        <strain evidence="2 4">ATCC 43854</strain>
    </source>
</reference>
<reference evidence="1" key="2">
    <citation type="submission" date="2016-11" db="EMBL/GenBank/DDBJ databases">
        <authorList>
            <person name="Jaros S."/>
            <person name="Januszkiewicz K."/>
            <person name="Wedrychowicz H."/>
        </authorList>
    </citation>
    <scope>NUCLEOTIDE SEQUENCE [LARGE SCALE GENOMIC DNA]</scope>
    <source>
        <strain evidence="1">UWOS</strain>
    </source>
</reference>
<evidence type="ECO:0000313" key="4">
    <source>
        <dbReference type="Proteomes" id="UP000190449"/>
    </source>
</evidence>
<gene>
    <name evidence="2" type="ORF">SAMN02745108_02892</name>
    <name evidence="1" type="ORF">SAMN05720469_11448</name>
</gene>
<accession>A0A1T4RXY6</accession>
<evidence type="ECO:0000313" key="3">
    <source>
        <dbReference type="Proteomes" id="UP000184275"/>
    </source>
</evidence>
<evidence type="ECO:0000313" key="1">
    <source>
        <dbReference type="EMBL" id="SHK69776.1"/>
    </source>
</evidence>
<organism evidence="1 3">
    <name type="scientific">Fibrobacter intestinalis</name>
    <dbReference type="NCBI Taxonomy" id="28122"/>
    <lineage>
        <taxon>Bacteria</taxon>
        <taxon>Pseudomonadati</taxon>
        <taxon>Fibrobacterota</taxon>
        <taxon>Fibrobacteria</taxon>
        <taxon>Fibrobacterales</taxon>
        <taxon>Fibrobacteraceae</taxon>
        <taxon>Fibrobacter</taxon>
    </lineage>
</organism>